<protein>
    <recommendedName>
        <fullName evidence="4">FecR protein domain-containing protein</fullName>
    </recommendedName>
</protein>
<dbReference type="RefSeq" id="WP_406843981.1">
    <property type="nucleotide sequence ID" value="NZ_CP150845.1"/>
</dbReference>
<feature type="transmembrane region" description="Helical" evidence="1">
    <location>
        <begin position="39"/>
        <end position="58"/>
    </location>
</feature>
<name>A0ABZ2UDT0_9FLAO</name>
<keyword evidence="1" id="KW-0472">Membrane</keyword>
<proteinExistence type="predicted"/>
<gene>
    <name evidence="2" type="ORF">AABD74_19340</name>
</gene>
<dbReference type="EMBL" id="CP150845">
    <property type="protein sequence ID" value="WYZ19312.1"/>
    <property type="molecule type" value="Genomic_DNA"/>
</dbReference>
<keyword evidence="1" id="KW-1133">Transmembrane helix</keyword>
<accession>A0ABZ2UDT0</accession>
<reference evidence="2 3" key="1">
    <citation type="submission" date="2024-03" db="EMBL/GenBank/DDBJ databases">
        <title>Flavobacterium soyae.</title>
        <authorList>
            <person name="Zheng W."/>
        </authorList>
    </citation>
    <scope>NUCLEOTIDE SEQUENCE [LARGE SCALE GENOMIC DNA]</scope>
    <source>
        <strain evidence="2 3">55</strain>
    </source>
</reference>
<evidence type="ECO:0008006" key="4">
    <source>
        <dbReference type="Google" id="ProtNLM"/>
    </source>
</evidence>
<keyword evidence="3" id="KW-1185">Reference proteome</keyword>
<organism evidence="2 3">
    <name type="scientific">Flavobacterium soyae</name>
    <dbReference type="NCBI Taxonomy" id="2903098"/>
    <lineage>
        <taxon>Bacteria</taxon>
        <taxon>Pseudomonadati</taxon>
        <taxon>Bacteroidota</taxon>
        <taxon>Flavobacteriia</taxon>
        <taxon>Flavobacteriales</taxon>
        <taxon>Flavobacteriaceae</taxon>
        <taxon>Flavobacterium</taxon>
    </lineage>
</organism>
<keyword evidence="1" id="KW-0812">Transmembrane</keyword>
<evidence type="ECO:0000313" key="2">
    <source>
        <dbReference type="EMBL" id="WYZ19312.1"/>
    </source>
</evidence>
<evidence type="ECO:0000313" key="3">
    <source>
        <dbReference type="Proteomes" id="UP001623852"/>
    </source>
</evidence>
<dbReference type="Proteomes" id="UP001623852">
    <property type="component" value="Chromosome"/>
</dbReference>
<evidence type="ECO:0000256" key="1">
    <source>
        <dbReference type="SAM" id="Phobius"/>
    </source>
</evidence>
<sequence length="192" mass="22025">MLYFSIRNYLTLFKIMPLKKAIHKSTHIDHPVTKRKWKITKILAIGFFLVSGVFFIIWNSKQINLEGNWTPTKIVIDGNDILSSDPLSEHFSIANQITIIRGKNQILISVGGKEKIASYIIKKNDLGKNYIELSSKEKALNGDFEMKIDTIDSGPQEYIVEVKLHSKKTHINFQKNVIVPPWKPEPPRRGQV</sequence>